<comment type="caution">
    <text evidence="1">The sequence shown here is derived from an EMBL/GenBank/DDBJ whole genome shotgun (WGS) entry which is preliminary data.</text>
</comment>
<sequence>MLYAPESLICKSGQFLTITLTTKPLEVNIHYSQPIYSLIVIFICLGISHISAANHLTNNTDTLKVHHDHFGSIKFGERLTDTQLAFTIQSTLVNECQYIRFDDYPNVSVMVVNHVIERIDTDQLNVIDKESPFYELASHSLSLADFSKKYPDIEIAPHEYENGVYLRWYNSSKTKAIVVDYINDNIDIIKAGRVPSVLYIEGCA</sequence>
<dbReference type="AlphaFoldDB" id="A0A366CVT5"/>
<protein>
    <submittedName>
        <fullName evidence="1">Uncharacterized protein</fullName>
    </submittedName>
</protein>
<organism evidence="1 2">
    <name type="scientific">Marinomonas aquiplantarum</name>
    <dbReference type="NCBI Taxonomy" id="491951"/>
    <lineage>
        <taxon>Bacteria</taxon>
        <taxon>Pseudomonadati</taxon>
        <taxon>Pseudomonadota</taxon>
        <taxon>Gammaproteobacteria</taxon>
        <taxon>Oceanospirillales</taxon>
        <taxon>Oceanospirillaceae</taxon>
        <taxon>Marinomonas</taxon>
    </lineage>
</organism>
<reference evidence="1 2" key="1">
    <citation type="submission" date="2018-06" db="EMBL/GenBank/DDBJ databases">
        <title>Genomic Encyclopedia of Type Strains, Phase III (KMG-III): the genomes of soil and plant-associated and newly described type strains.</title>
        <authorList>
            <person name="Whitman W."/>
        </authorList>
    </citation>
    <scope>NUCLEOTIDE SEQUENCE [LARGE SCALE GENOMIC DNA]</scope>
    <source>
        <strain evidence="1 2">CECT 7732</strain>
    </source>
</reference>
<name>A0A366CVT5_9GAMM</name>
<evidence type="ECO:0000313" key="1">
    <source>
        <dbReference type="EMBL" id="RBO79847.1"/>
    </source>
</evidence>
<proteinExistence type="predicted"/>
<evidence type="ECO:0000313" key="2">
    <source>
        <dbReference type="Proteomes" id="UP000252086"/>
    </source>
</evidence>
<gene>
    <name evidence="1" type="ORF">DFP76_11025</name>
</gene>
<accession>A0A366CVT5</accession>
<dbReference type="Proteomes" id="UP000252086">
    <property type="component" value="Unassembled WGS sequence"/>
</dbReference>
<keyword evidence="2" id="KW-1185">Reference proteome</keyword>
<dbReference type="EMBL" id="QNRF01000010">
    <property type="protein sequence ID" value="RBO79847.1"/>
    <property type="molecule type" value="Genomic_DNA"/>
</dbReference>